<evidence type="ECO:0000313" key="2">
    <source>
        <dbReference type="Proteomes" id="UP001175226"/>
    </source>
</evidence>
<proteinExistence type="predicted"/>
<organism evidence="1 2">
    <name type="scientific">Armillaria borealis</name>
    <dbReference type="NCBI Taxonomy" id="47425"/>
    <lineage>
        <taxon>Eukaryota</taxon>
        <taxon>Fungi</taxon>
        <taxon>Dikarya</taxon>
        <taxon>Basidiomycota</taxon>
        <taxon>Agaricomycotina</taxon>
        <taxon>Agaricomycetes</taxon>
        <taxon>Agaricomycetidae</taxon>
        <taxon>Agaricales</taxon>
        <taxon>Marasmiineae</taxon>
        <taxon>Physalacriaceae</taxon>
        <taxon>Armillaria</taxon>
    </lineage>
</organism>
<gene>
    <name evidence="1" type="ORF">EV421DRAFT_1686130</name>
</gene>
<keyword evidence="2" id="KW-1185">Reference proteome</keyword>
<reference evidence="1" key="1">
    <citation type="submission" date="2023-06" db="EMBL/GenBank/DDBJ databases">
        <authorList>
            <consortium name="Lawrence Berkeley National Laboratory"/>
            <person name="Ahrendt S."/>
            <person name="Sahu N."/>
            <person name="Indic B."/>
            <person name="Wong-Bajracharya J."/>
            <person name="Merenyi Z."/>
            <person name="Ke H.-M."/>
            <person name="Monk M."/>
            <person name="Kocsube S."/>
            <person name="Drula E."/>
            <person name="Lipzen A."/>
            <person name="Balint B."/>
            <person name="Henrissat B."/>
            <person name="Andreopoulos B."/>
            <person name="Martin F.M."/>
            <person name="Harder C.B."/>
            <person name="Rigling D."/>
            <person name="Ford K.L."/>
            <person name="Foster G.D."/>
            <person name="Pangilinan J."/>
            <person name="Papanicolaou A."/>
            <person name="Barry K."/>
            <person name="LaButti K."/>
            <person name="Viragh M."/>
            <person name="Koriabine M."/>
            <person name="Yan M."/>
            <person name="Riley R."/>
            <person name="Champramary S."/>
            <person name="Plett K.L."/>
            <person name="Tsai I.J."/>
            <person name="Slot J."/>
            <person name="Sipos G."/>
            <person name="Plett J."/>
            <person name="Nagy L.G."/>
            <person name="Grigoriev I.V."/>
        </authorList>
    </citation>
    <scope>NUCLEOTIDE SEQUENCE</scope>
    <source>
        <strain evidence="1">FPL87.14</strain>
    </source>
</reference>
<feature type="non-terminal residue" evidence="1">
    <location>
        <position position="1"/>
    </location>
</feature>
<sequence>LVLWIRNALSPQEIRDRLLGGDSEFQRRLIEYLEAAHTGDYFTGTQDQVKEDRFRSSLKEDYTDPTENLPEPPPQACPCVDEQCVQCKQNDSWWQYFRKMVDHIICTVNVHKCSAAKGCKDNKWGRCRGRFPRSLFSVTTVDSTTGHVDMKKSEAWINTFTPILTYLFRCNTDVTSLRSGTAIKAVLIYVSDYITKPSLKTHVFFDVVKSVFQKSK</sequence>
<dbReference type="Proteomes" id="UP001175226">
    <property type="component" value="Unassembled WGS sequence"/>
</dbReference>
<dbReference type="AlphaFoldDB" id="A0AA39JTB9"/>
<name>A0AA39JTB9_9AGAR</name>
<comment type="caution">
    <text evidence="1">The sequence shown here is derived from an EMBL/GenBank/DDBJ whole genome shotgun (WGS) entry which is preliminary data.</text>
</comment>
<dbReference type="EMBL" id="JAUEPT010000011">
    <property type="protein sequence ID" value="KAK0447510.1"/>
    <property type="molecule type" value="Genomic_DNA"/>
</dbReference>
<protein>
    <submittedName>
        <fullName evidence="1">Uncharacterized protein</fullName>
    </submittedName>
</protein>
<evidence type="ECO:0000313" key="1">
    <source>
        <dbReference type="EMBL" id="KAK0447510.1"/>
    </source>
</evidence>
<feature type="non-terminal residue" evidence="1">
    <location>
        <position position="216"/>
    </location>
</feature>
<accession>A0AA39JTB9</accession>